<keyword evidence="1" id="KW-1133">Transmembrane helix</keyword>
<dbReference type="HOGENOM" id="CLU_709250_0_0_3"/>
<evidence type="ECO:0000313" key="3">
    <source>
        <dbReference type="Proteomes" id="UP000008206"/>
    </source>
</evidence>
<feature type="transmembrane region" description="Helical" evidence="1">
    <location>
        <begin position="179"/>
        <end position="199"/>
    </location>
</feature>
<feature type="transmembrane region" description="Helical" evidence="1">
    <location>
        <begin position="60"/>
        <end position="82"/>
    </location>
</feature>
<sequence length="389" mass="45036">MILMKPHLTIQIPPKDIESSTDTEPMTPFSHKIIQKFYFLISQSFLASQLKNLKNSNFKIYLKSLLGFLIGTCTSLVAISLLKYYSPLIATLAGGGIGAIFLGLASVIFVIDIKPEASDSLSANQSEDNNIDFFSWLYPKEIEPKLRKTYFILVGLLVICFCAALILHSNNSLIEDFSINMATEILGILLVLFAVDRVIESERDKKDKKKERVAMQQIKQPLLHHFYVLQETFEKVKLDHQTSKIKEISEIFDKLDTEQVSQLSESIKSTDNLLYSLEDMNWLDYLSQECHSTKETLNRTVEKYSLFLQPSLLRSIEEFINSAFIRLIVDYHEKFKHLDESEHILQNQEELFENPDFILLLKQHLFKYFKLIKLFNKNTGEQEKNILFK</sequence>
<keyword evidence="1" id="KW-0812">Transmembrane</keyword>
<accession>E0U9E0</accession>
<keyword evidence="3" id="KW-1185">Reference proteome</keyword>
<organism evidence="2 3">
    <name type="scientific">Gloeothece verrucosa (strain PCC 7822)</name>
    <name type="common">Cyanothece sp. (strain PCC 7822)</name>
    <dbReference type="NCBI Taxonomy" id="497965"/>
    <lineage>
        <taxon>Bacteria</taxon>
        <taxon>Bacillati</taxon>
        <taxon>Cyanobacteriota</taxon>
        <taxon>Cyanophyceae</taxon>
        <taxon>Oscillatoriophycideae</taxon>
        <taxon>Chroococcales</taxon>
        <taxon>Aphanothecaceae</taxon>
        <taxon>Gloeothece</taxon>
        <taxon>Gloeothece verrucosa</taxon>
    </lineage>
</organism>
<name>E0U9E0_GLOV7</name>
<protein>
    <submittedName>
        <fullName evidence="2">Uncharacterized protein</fullName>
    </submittedName>
</protein>
<evidence type="ECO:0000256" key="1">
    <source>
        <dbReference type="SAM" id="Phobius"/>
    </source>
</evidence>
<dbReference type="eggNOG" id="ENOG5031IVH">
    <property type="taxonomic scope" value="Bacteria"/>
</dbReference>
<feature type="transmembrane region" description="Helical" evidence="1">
    <location>
        <begin position="88"/>
        <end position="111"/>
    </location>
</feature>
<feature type="transmembrane region" description="Helical" evidence="1">
    <location>
        <begin position="150"/>
        <end position="167"/>
    </location>
</feature>
<dbReference type="KEGG" id="cyj:Cyan7822_0596"/>
<keyword evidence="1" id="KW-0472">Membrane</keyword>
<dbReference type="EMBL" id="CP002198">
    <property type="protein sequence ID" value="ADN12632.1"/>
    <property type="molecule type" value="Genomic_DNA"/>
</dbReference>
<proteinExistence type="predicted"/>
<gene>
    <name evidence="2" type="ordered locus">Cyan7822_0596</name>
</gene>
<dbReference type="AlphaFoldDB" id="E0U9E0"/>
<dbReference type="Proteomes" id="UP000008206">
    <property type="component" value="Chromosome"/>
</dbReference>
<evidence type="ECO:0000313" key="2">
    <source>
        <dbReference type="EMBL" id="ADN12632.1"/>
    </source>
</evidence>
<reference evidence="3" key="1">
    <citation type="journal article" date="2011" name="MBio">
        <title>Novel metabolic attributes of the genus Cyanothece, comprising a group of unicellular nitrogen-fixing Cyanobacteria.</title>
        <authorList>
            <person name="Bandyopadhyay A."/>
            <person name="Elvitigala T."/>
            <person name="Welsh E."/>
            <person name="Stockel J."/>
            <person name="Liberton M."/>
            <person name="Min H."/>
            <person name="Sherman L.A."/>
            <person name="Pakrasi H.B."/>
        </authorList>
    </citation>
    <scope>NUCLEOTIDE SEQUENCE [LARGE SCALE GENOMIC DNA]</scope>
    <source>
        <strain evidence="3">PCC 7822</strain>
    </source>
</reference>